<dbReference type="InterPro" id="IPR000182">
    <property type="entry name" value="GNAT_dom"/>
</dbReference>
<dbReference type="KEGG" id="cte:CT0983"/>
<dbReference type="OrthoDB" id="9806005at2"/>
<dbReference type="Proteomes" id="UP000001007">
    <property type="component" value="Chromosome"/>
</dbReference>
<organism evidence="2 3">
    <name type="scientific">Chlorobaculum tepidum (strain ATCC 49652 / DSM 12025 / NBRC 103806 / TLS)</name>
    <name type="common">Chlorobium tepidum</name>
    <dbReference type="NCBI Taxonomy" id="194439"/>
    <lineage>
        <taxon>Bacteria</taxon>
        <taxon>Pseudomonadati</taxon>
        <taxon>Chlorobiota</taxon>
        <taxon>Chlorobiia</taxon>
        <taxon>Chlorobiales</taxon>
        <taxon>Chlorobiaceae</taxon>
        <taxon>Chlorobaculum</taxon>
    </lineage>
</organism>
<accession>Q8KDR2</accession>
<dbReference type="GO" id="GO:0016747">
    <property type="term" value="F:acyltransferase activity, transferring groups other than amino-acyl groups"/>
    <property type="evidence" value="ECO:0007669"/>
    <property type="project" value="InterPro"/>
</dbReference>
<dbReference type="EnsemblBacteria" id="AAM72218">
    <property type="protein sequence ID" value="AAM72218"/>
    <property type="gene ID" value="CT0983"/>
</dbReference>
<dbReference type="PROSITE" id="PS51186">
    <property type="entry name" value="GNAT"/>
    <property type="match status" value="1"/>
</dbReference>
<reference evidence="2 3" key="1">
    <citation type="journal article" date="2002" name="Proc. Natl. Acad. Sci. U.S.A.">
        <title>The complete genome sequence of Chlorobium tepidum TLS, a photosynthetic, anaerobic, green-sulfur bacterium.</title>
        <authorList>
            <person name="Eisen J.A."/>
            <person name="Nelson K.E."/>
            <person name="Paulsen I.T."/>
            <person name="Heidelberg J.F."/>
            <person name="Wu M."/>
            <person name="Dodson R.J."/>
            <person name="Deboy R."/>
            <person name="Gwinn M.L."/>
            <person name="Nelson W.C."/>
            <person name="Haft D.H."/>
            <person name="Hickey E.K."/>
            <person name="Peterson J.D."/>
            <person name="Durkin A.S."/>
            <person name="Kolonay J.L."/>
            <person name="Yang F."/>
            <person name="Holt I."/>
            <person name="Umayam L.A."/>
            <person name="Mason T."/>
            <person name="Brenner M."/>
            <person name="Shea T.P."/>
            <person name="Parksey D."/>
            <person name="Nierman W.C."/>
            <person name="Feldblyum T.V."/>
            <person name="Hansen C.L."/>
            <person name="Craven M.B."/>
            <person name="Radune D."/>
            <person name="Vamathevan J."/>
            <person name="Khouri H."/>
            <person name="White O."/>
            <person name="Gruber T.M."/>
            <person name="Ketchum K.A."/>
            <person name="Venter J.C."/>
            <person name="Tettelin H."/>
            <person name="Bryant D.A."/>
            <person name="Fraser C.M."/>
        </authorList>
    </citation>
    <scope>NUCLEOTIDE SEQUENCE [LARGE SCALE GENOMIC DNA]</scope>
    <source>
        <strain evidence="3">ATCC 49652 / DSM 12025 / NBRC 103806 / TLS</strain>
    </source>
</reference>
<name>Q8KDR2_CHLTE</name>
<dbReference type="PATRIC" id="fig|194439.7.peg.894"/>
<dbReference type="EMBL" id="AE006470">
    <property type="protein sequence ID" value="AAM72218.1"/>
    <property type="molecule type" value="Genomic_DNA"/>
</dbReference>
<dbReference type="HOGENOM" id="CLU_053649_0_0_10"/>
<protein>
    <recommendedName>
        <fullName evidence="1">N-acetyltransferase domain-containing protein</fullName>
    </recommendedName>
</protein>
<dbReference type="SUPFAM" id="SSF55729">
    <property type="entry name" value="Acyl-CoA N-acyltransferases (Nat)"/>
    <property type="match status" value="1"/>
</dbReference>
<proteinExistence type="predicted"/>
<keyword evidence="3" id="KW-1185">Reference proteome</keyword>
<dbReference type="eggNOG" id="COG0456">
    <property type="taxonomic scope" value="Bacteria"/>
</dbReference>
<evidence type="ECO:0000313" key="3">
    <source>
        <dbReference type="Proteomes" id="UP000001007"/>
    </source>
</evidence>
<evidence type="ECO:0000313" key="2">
    <source>
        <dbReference type="EMBL" id="AAM72218.1"/>
    </source>
</evidence>
<dbReference type="Gene3D" id="3.40.630.30">
    <property type="match status" value="1"/>
</dbReference>
<dbReference type="AlphaFoldDB" id="Q8KDR2"/>
<dbReference type="PANTHER" id="PTHR41368:SF1">
    <property type="entry name" value="PROTEIN YGHO"/>
    <property type="match status" value="1"/>
</dbReference>
<dbReference type="InterPro" id="IPR039968">
    <property type="entry name" value="BcerS-like"/>
</dbReference>
<feature type="domain" description="N-acetyltransferase" evidence="1">
    <location>
        <begin position="230"/>
        <end position="405"/>
    </location>
</feature>
<gene>
    <name evidence="2" type="ordered locus">CT0983</name>
</gene>
<dbReference type="InterPro" id="IPR016181">
    <property type="entry name" value="Acyl_CoA_acyltransferase"/>
</dbReference>
<dbReference type="STRING" id="194439.CT0983"/>
<evidence type="ECO:0000259" key="1">
    <source>
        <dbReference type="PROSITE" id="PS51186"/>
    </source>
</evidence>
<dbReference type="PANTHER" id="PTHR41368">
    <property type="entry name" value="PROTEIN YGHO"/>
    <property type="match status" value="1"/>
</dbReference>
<sequence length="405" mass="47172">MIHIGWQESIFVTGFLLFNPRHYPIQTIMSIEIRRVNTSRERKQFIKFAWKVYRKDPELNRNWVPPVISDYMKTLDTERYPLYEHADLAMFTAWKDGVMVGTIAAIHNHRHNEVHQDKVGFWGFFECVNDQKVADALFEAAAMWLKSKGLDTMRGPVSPSMNDQCGMLTKGYDSPPVFLMLYNPPYYNDLCLNSGHKIGQELLAWYIDQKMIDIGRLSRIAQHVLKREGLTVRDMDMKKYDSEVEKIREIYNKAWEKNWGFVPMTDKEFEFMAKSLKPLADPHFIYFVEDKNGKAIGFSLTLPDINQALKHVNGNPFTPWGLVKYLWYKRNISMFRTITMGVLPEYRNKGIDSIMNARISEYGGKYGLFASEMSWVLKSNEAMSKLAKVIGGVPYKEYVIYEKAI</sequence>